<feature type="transmembrane region" description="Helical" evidence="2">
    <location>
        <begin position="22"/>
        <end position="46"/>
    </location>
</feature>
<organism evidence="3 4">
    <name type="scientific">Acipenser oxyrinchus oxyrinchus</name>
    <dbReference type="NCBI Taxonomy" id="40147"/>
    <lineage>
        <taxon>Eukaryota</taxon>
        <taxon>Metazoa</taxon>
        <taxon>Chordata</taxon>
        <taxon>Craniata</taxon>
        <taxon>Vertebrata</taxon>
        <taxon>Euteleostomi</taxon>
        <taxon>Actinopterygii</taxon>
        <taxon>Chondrostei</taxon>
        <taxon>Acipenseriformes</taxon>
        <taxon>Acipenseridae</taxon>
        <taxon>Acipenser</taxon>
    </lineage>
</organism>
<dbReference type="AlphaFoldDB" id="A0AAD8FQE9"/>
<comment type="caution">
    <text evidence="3">The sequence shown here is derived from an EMBL/GenBank/DDBJ whole genome shotgun (WGS) entry which is preliminary data.</text>
</comment>
<keyword evidence="2" id="KW-0812">Transmembrane</keyword>
<proteinExistence type="predicted"/>
<keyword evidence="2" id="KW-1133">Transmembrane helix</keyword>
<evidence type="ECO:0000256" key="2">
    <source>
        <dbReference type="SAM" id="Phobius"/>
    </source>
</evidence>
<keyword evidence="2" id="KW-0472">Membrane</keyword>
<dbReference type="Proteomes" id="UP001230051">
    <property type="component" value="Unassembled WGS sequence"/>
</dbReference>
<feature type="region of interest" description="Disordered" evidence="1">
    <location>
        <begin position="148"/>
        <end position="196"/>
    </location>
</feature>
<feature type="compositionally biased region" description="Pro residues" evidence="1">
    <location>
        <begin position="172"/>
        <end position="184"/>
    </location>
</feature>
<dbReference type="EMBL" id="JAGXEW010000041">
    <property type="protein sequence ID" value="KAK1153390.1"/>
    <property type="molecule type" value="Genomic_DNA"/>
</dbReference>
<feature type="compositionally biased region" description="Polar residues" evidence="1">
    <location>
        <begin position="116"/>
        <end position="128"/>
    </location>
</feature>
<gene>
    <name evidence="3" type="ORF">AOXY_G29883</name>
</gene>
<feature type="region of interest" description="Disordered" evidence="1">
    <location>
        <begin position="112"/>
        <end position="135"/>
    </location>
</feature>
<keyword evidence="4" id="KW-1185">Reference proteome</keyword>
<protein>
    <submittedName>
        <fullName evidence="3">Nectin-1-like isoform X1</fullName>
    </submittedName>
</protein>
<evidence type="ECO:0000313" key="4">
    <source>
        <dbReference type="Proteomes" id="UP001230051"/>
    </source>
</evidence>
<evidence type="ECO:0000313" key="3">
    <source>
        <dbReference type="EMBL" id="KAK1153390.1"/>
    </source>
</evidence>
<name>A0AAD8FQE9_ACIOX</name>
<evidence type="ECO:0000256" key="1">
    <source>
        <dbReference type="SAM" id="MobiDB-lite"/>
    </source>
</evidence>
<feature type="region of interest" description="Disordered" evidence="1">
    <location>
        <begin position="53"/>
        <end position="75"/>
    </location>
</feature>
<reference evidence="3" key="1">
    <citation type="submission" date="2022-02" db="EMBL/GenBank/DDBJ databases">
        <title>Atlantic sturgeon de novo genome assembly.</title>
        <authorList>
            <person name="Stock M."/>
            <person name="Klopp C."/>
            <person name="Guiguen Y."/>
            <person name="Cabau C."/>
            <person name="Parinello H."/>
            <person name="Santidrian Yebra-Pimentel E."/>
            <person name="Kuhl H."/>
            <person name="Dirks R.P."/>
            <person name="Guessner J."/>
            <person name="Wuertz S."/>
            <person name="Du K."/>
            <person name="Schartl M."/>
        </authorList>
    </citation>
    <scope>NUCLEOTIDE SEQUENCE</scope>
    <source>
        <strain evidence="3">STURGEONOMICS-FGT-2020</strain>
        <tissue evidence="3">Whole blood</tissue>
    </source>
</reference>
<sequence length="196" mass="21815">MIYVYVPHRRDKPLPQGAPGRVIGIIGGIVAAGLITGVAVTVFVVYRRQQKNQTETDNDLTDLPPAHKPAPAPKKKTIEMKSHLTAGDIQVVHLDKPEEQLQKFPLQPPYYDMAPSESSPYSDTSNSGKRYEELPNPADYVSYHRACLEPQPPPADPPISLLPQNPYTQHPPNSPVYRYPPPGSRAPYICPKEQYV</sequence>
<accession>A0AAD8FQE9</accession>